<dbReference type="EMBL" id="HBIM01024423">
    <property type="protein sequence ID" value="CAE0421465.1"/>
    <property type="molecule type" value="Transcribed_RNA"/>
</dbReference>
<dbReference type="InterPro" id="IPR014752">
    <property type="entry name" value="Arrestin-like_C"/>
</dbReference>
<gene>
    <name evidence="3" type="ORF">ACOF00016_LOCUS18105</name>
</gene>
<comment type="similarity">
    <text evidence="1">Belongs to the VPS26 family.</text>
</comment>
<evidence type="ECO:0000256" key="2">
    <source>
        <dbReference type="SAM" id="MobiDB-lite"/>
    </source>
</evidence>
<dbReference type="InterPro" id="IPR028934">
    <property type="entry name" value="Vps26-related"/>
</dbReference>
<proteinExistence type="inferred from homology"/>
<evidence type="ECO:0000313" key="3">
    <source>
        <dbReference type="EMBL" id="CAE0421465.1"/>
    </source>
</evidence>
<dbReference type="GO" id="GO:0006886">
    <property type="term" value="P:intracellular protein transport"/>
    <property type="evidence" value="ECO:0007669"/>
    <property type="project" value="InterPro"/>
</dbReference>
<protein>
    <recommendedName>
        <fullName evidence="4">Vacuolar protein sorting-associated protein 26</fullName>
    </recommendedName>
</protein>
<dbReference type="SUPFAM" id="SSF81995">
    <property type="entry name" value="beta-sandwich domain of Sec23/24"/>
    <property type="match status" value="1"/>
</dbReference>
<sequence>MDVGKFFGALTGGSGLVVEIHLQPPSALSAGSPSANPTLVPVLEHTPSWRLHKNPFWRVKHPAKLVTTSPPVAPYAPQQQQQPQVYGQPPTSPYGQQPQQMPYGQPAPYGGMPPPQQQQGYDPYKQPNMYGSDTNSVMSTSTMTQSGMMMPSPGGNKETPLYIYEADGDVEGSVVFRLPPGKKAEHLGIKVQFLGRIDMSMGVHEGRPNYDFVSLSKELSPPGILYQSETVLPFRFKNMDKEFESYRGRNVSVRYIVRVIMERKFLPPLTKEQDVWVQMLGTEPSHHEAIKMEVGIEDCLHIEFEYDRKHYHLRDTIRGKIHFLLVRIKIKHMELAVLRRETSGEGVAAASTEAVQPSPQQHHDANSIFTETQTLVKYEIMDGAPVKGEVIPVKLALSGIPADLTPTYTAVNNRFSVRYFLNLVLVDEDDRRYFKQQEILLWRKELG</sequence>
<feature type="compositionally biased region" description="Low complexity" evidence="2">
    <location>
        <begin position="117"/>
        <end position="149"/>
    </location>
</feature>
<feature type="compositionally biased region" description="Low complexity" evidence="2">
    <location>
        <begin position="75"/>
        <end position="110"/>
    </location>
</feature>
<dbReference type="AlphaFoldDB" id="A0A7S3LG07"/>
<dbReference type="PANTHER" id="PTHR12233">
    <property type="entry name" value="VACUOLAR PROTEIN SORTING 26 RELATED"/>
    <property type="match status" value="1"/>
</dbReference>
<evidence type="ECO:0008006" key="4">
    <source>
        <dbReference type="Google" id="ProtNLM"/>
    </source>
</evidence>
<reference evidence="3" key="1">
    <citation type="submission" date="2021-01" db="EMBL/GenBank/DDBJ databases">
        <authorList>
            <person name="Corre E."/>
            <person name="Pelletier E."/>
            <person name="Niang G."/>
            <person name="Scheremetjew M."/>
            <person name="Finn R."/>
            <person name="Kale V."/>
            <person name="Holt S."/>
            <person name="Cochrane G."/>
            <person name="Meng A."/>
            <person name="Brown T."/>
            <person name="Cohen L."/>
        </authorList>
    </citation>
    <scope>NUCLEOTIDE SEQUENCE</scope>
    <source>
        <strain evidence="3">CCMP127</strain>
    </source>
</reference>
<evidence type="ECO:0000256" key="1">
    <source>
        <dbReference type="ARBA" id="ARBA00009100"/>
    </source>
</evidence>
<dbReference type="Pfam" id="PF03643">
    <property type="entry name" value="Vps26"/>
    <property type="match status" value="2"/>
</dbReference>
<name>A0A7S3LG07_9STRA</name>
<dbReference type="Gene3D" id="2.60.40.640">
    <property type="match status" value="2"/>
</dbReference>
<feature type="region of interest" description="Disordered" evidence="2">
    <location>
        <begin position="68"/>
        <end position="149"/>
    </location>
</feature>
<accession>A0A7S3LG07</accession>
<organism evidence="3">
    <name type="scientific">Amphora coffeiformis</name>
    <dbReference type="NCBI Taxonomy" id="265554"/>
    <lineage>
        <taxon>Eukaryota</taxon>
        <taxon>Sar</taxon>
        <taxon>Stramenopiles</taxon>
        <taxon>Ochrophyta</taxon>
        <taxon>Bacillariophyta</taxon>
        <taxon>Bacillariophyceae</taxon>
        <taxon>Bacillariophycidae</taxon>
        <taxon>Thalassiophysales</taxon>
        <taxon>Catenulaceae</taxon>
        <taxon>Amphora</taxon>
    </lineage>
</organism>